<dbReference type="Gene3D" id="3.60.21.10">
    <property type="match status" value="1"/>
</dbReference>
<comment type="caution">
    <text evidence="9">The sequence shown here is derived from an EMBL/GenBank/DDBJ whole genome shotgun (WGS) entry which is preliminary data.</text>
</comment>
<evidence type="ECO:0000259" key="8">
    <source>
        <dbReference type="PROSITE" id="PS50847"/>
    </source>
</evidence>
<feature type="compositionally biased region" description="Basic and acidic residues" evidence="5">
    <location>
        <begin position="446"/>
        <end position="458"/>
    </location>
</feature>
<feature type="signal peptide" evidence="7">
    <location>
        <begin position="1"/>
        <end position="30"/>
    </location>
</feature>
<evidence type="ECO:0000256" key="1">
    <source>
        <dbReference type="ARBA" id="ARBA00022512"/>
    </source>
</evidence>
<evidence type="ECO:0000313" key="10">
    <source>
        <dbReference type="Proteomes" id="UP000024001"/>
    </source>
</evidence>
<dbReference type="InterPro" id="IPR006179">
    <property type="entry name" value="5_nucleotidase/apyrase"/>
</dbReference>
<keyword evidence="1" id="KW-0134">Cell wall</keyword>
<keyword evidence="4" id="KW-0572">Peptidoglycan-anchor</keyword>
<dbReference type="EMBL" id="JFYO01000002">
    <property type="protein sequence ID" value="EZP29273.1"/>
    <property type="molecule type" value="Genomic_DNA"/>
</dbReference>
<evidence type="ECO:0000256" key="7">
    <source>
        <dbReference type="SAM" id="SignalP"/>
    </source>
</evidence>
<dbReference type="InterPro" id="IPR036907">
    <property type="entry name" value="5'-Nucleotdase_C_sf"/>
</dbReference>
<keyword evidence="10" id="KW-1185">Reference proteome</keyword>
<dbReference type="SUPFAM" id="SSF50974">
    <property type="entry name" value="Nitrous oxide reductase, N-terminal domain"/>
    <property type="match status" value="1"/>
</dbReference>
<dbReference type="InterPro" id="IPR019931">
    <property type="entry name" value="LPXTG_anchor"/>
</dbReference>
<evidence type="ECO:0000313" key="9">
    <source>
        <dbReference type="EMBL" id="EZP29273.1"/>
    </source>
</evidence>
<dbReference type="Pfam" id="PF00149">
    <property type="entry name" value="Metallophos"/>
    <property type="match status" value="1"/>
</dbReference>
<dbReference type="eggNOG" id="COG0737">
    <property type="taxonomic scope" value="Bacteria"/>
</dbReference>
<dbReference type="PRINTS" id="PR01607">
    <property type="entry name" value="APYRASEFAMLY"/>
</dbReference>
<keyword evidence="6" id="KW-0472">Membrane</keyword>
<dbReference type="InterPro" id="IPR004843">
    <property type="entry name" value="Calcineurin-like_PHP"/>
</dbReference>
<dbReference type="PANTHER" id="PTHR46928:SF1">
    <property type="entry name" value="MESENCHYME-SPECIFIC CELL SURFACE GLYCOPROTEIN"/>
    <property type="match status" value="1"/>
</dbReference>
<dbReference type="PATRIC" id="fig|273677.3.peg.775"/>
<evidence type="ECO:0000256" key="6">
    <source>
        <dbReference type="SAM" id="Phobius"/>
    </source>
</evidence>
<feature type="domain" description="Gram-positive cocci surface proteins LPxTG" evidence="8">
    <location>
        <begin position="1211"/>
        <end position="1246"/>
    </location>
</feature>
<reference evidence="9 10" key="1">
    <citation type="submission" date="2014-03" db="EMBL/GenBank/DDBJ databases">
        <title>Draft Genome Sequences of 13 Willow Endophytes.</title>
        <authorList>
            <person name="Gan H.Y."/>
            <person name="Gan H.M."/>
            <person name="Savka M.A."/>
            <person name="Hudson A.O."/>
        </authorList>
    </citation>
    <scope>NUCLEOTIDE SEQUENCE [LARGE SCALE GENOMIC DNA]</scope>
    <source>
        <strain evidence="9 10">RIT293</strain>
    </source>
</reference>
<dbReference type="SUPFAM" id="SSF55816">
    <property type="entry name" value="5'-nucleotidase (syn. UDP-sugar hydrolase), C-terminal domain"/>
    <property type="match status" value="1"/>
</dbReference>
<keyword evidence="6" id="KW-1133">Transmembrane helix</keyword>
<evidence type="ECO:0000256" key="5">
    <source>
        <dbReference type="SAM" id="MobiDB-lite"/>
    </source>
</evidence>
<dbReference type="InterPro" id="IPR052956">
    <property type="entry name" value="Mesenchyme-surface_protein"/>
</dbReference>
<dbReference type="PANTHER" id="PTHR46928">
    <property type="entry name" value="MESENCHYME-SPECIFIC CELL SURFACE GLYCOPROTEIN"/>
    <property type="match status" value="1"/>
</dbReference>
<organism evidence="9 10">
    <name type="scientific">Microbacterium oleivorans</name>
    <dbReference type="NCBI Taxonomy" id="273677"/>
    <lineage>
        <taxon>Bacteria</taxon>
        <taxon>Bacillati</taxon>
        <taxon>Actinomycetota</taxon>
        <taxon>Actinomycetes</taxon>
        <taxon>Micrococcales</taxon>
        <taxon>Microbacteriaceae</taxon>
        <taxon>Microbacterium</taxon>
    </lineage>
</organism>
<evidence type="ECO:0000256" key="4">
    <source>
        <dbReference type="ARBA" id="ARBA00023088"/>
    </source>
</evidence>
<evidence type="ECO:0000256" key="2">
    <source>
        <dbReference type="ARBA" id="ARBA00022525"/>
    </source>
</evidence>
<dbReference type="Pfam" id="PF02872">
    <property type="entry name" value="5_nucleotid_C"/>
    <property type="match status" value="1"/>
</dbReference>
<dbReference type="Gene3D" id="3.90.780.10">
    <property type="entry name" value="5'-Nucleotidase, C-terminal domain"/>
    <property type="match status" value="1"/>
</dbReference>
<dbReference type="GO" id="GO:0016787">
    <property type="term" value="F:hydrolase activity"/>
    <property type="evidence" value="ECO:0007669"/>
    <property type="project" value="InterPro"/>
</dbReference>
<dbReference type="InterPro" id="IPR055188">
    <property type="entry name" value="Choice_anch_I"/>
</dbReference>
<feature type="region of interest" description="Disordered" evidence="5">
    <location>
        <begin position="1079"/>
        <end position="1114"/>
    </location>
</feature>
<dbReference type="Proteomes" id="UP000024001">
    <property type="component" value="Unassembled WGS sequence"/>
</dbReference>
<dbReference type="NCBIfam" id="TIGR01167">
    <property type="entry name" value="LPXTG_anchor"/>
    <property type="match status" value="1"/>
</dbReference>
<keyword evidence="3 7" id="KW-0732">Signal</keyword>
<evidence type="ECO:0000256" key="3">
    <source>
        <dbReference type="ARBA" id="ARBA00022729"/>
    </source>
</evidence>
<sequence>MPSHAFRSTAHRALALGVVTAVTCTLVVNAATPATAAVVAAPIATSATDAPLTLTPIGSYETGIFDASAAEIVTAYKDRLFVVNAEAGVIDVLDASDPTAPTKLFSLTSEGIANSVAIREDGLGIAAIEAPDKTAPGRLVFFDADAATADTATLGTVQVGSLPDMVTVASDGAYAVVANEGEPADDFSSDPEGSIGVVALPTAKKAPAQSAVRTADFHAYEAAGVLDPDVRVFGPTPHGDDHPVSRNLEPEYVTVIGGVAYATLQEANAIAAVDLESATVTDIHALGFKDHGLAKNALDLSDRDGKISLRTYEGLKGMYQPDAIGSYTAAGTTYLVTANEGDAREWGDYAEAVRAKDLGSDGRAPVCADSPVAGKLGNADLGRLNVTIENGLNADRGCYEELYSFGGRSFAIWTTDGELVWDSGSSFEEVTAAAAPEYFNSNHSESNLEGRSDDKGPEPESVTIGELSGRTYAFVGFERVGGIAAYDISDPASPTFVTYVNNRDFSQSVDDGGDLAMAGDLGPEGVAFIPADESPSGIPMLAVGNEVSGTTTLFVIEDALDAIEIDILTINDFHGRIEAGMDSSANQVGAAVLAGAVDAAEEENPNTLFVSAGDNIGASTFTSFIQDDEPTIDSLIAAGLDVSAVGNHEFDRGFEDLTDRVIPSYGSEDLALGANVYDKGTTTPALREYSVKTVDGVRVAFIGTVTTDTATMVSPDGISGIEFGDQLAAANRVAKKITDGDLADITVLLTHSGTAASNDCAVVASDPSDFGKLVRGASADIDAIVSAHTHQTYACEVAAPGGETRPVIQAAEYGTAMGRLSLEVDRSTKELLSITGTTEKLLDGDYAPDAAVAKIVADAAAYAEVEGSKEVGRISGDILRGGTKGSDRGVESTLGNTVADVYLWATSNEAYSGTPAQIALMNPGGLRADLLKGEDGVVSYREVADVQPFANTLVTVPLTGAQIATILEQQWKAEGERPKLHLGVSEGFSYEYTEATPLPGESVGRSGEVTSMTFKGEEIAADDVFTVVTNSFLAAGGDGFAAFAEGTVRTDTGQADLAATVDYFASRDVVDPAPLGRAVEVTEPSEPTEPGEPAEPSEPTEPTEPAEPSEPVAGGDAEAWATVTLSATRVEQGGSFRAEVSGLTAGQRITATLFSDPIVITGIPAADADGRLAFTVAVPDDLETGAHTLVLRTDGEEDIRIPITVVLAGSLANTGGDPVPLIALVGGAGVLLVLGAMLMRRRRQQV</sequence>
<keyword evidence="2" id="KW-0964">Secreted</keyword>
<dbReference type="GO" id="GO:0009166">
    <property type="term" value="P:nucleotide catabolic process"/>
    <property type="evidence" value="ECO:0007669"/>
    <property type="project" value="InterPro"/>
</dbReference>
<dbReference type="OrthoDB" id="1016457at2"/>
<feature type="transmembrane region" description="Helical" evidence="6">
    <location>
        <begin position="1219"/>
        <end position="1239"/>
    </location>
</feature>
<dbReference type="SUPFAM" id="SSF56300">
    <property type="entry name" value="Metallo-dependent phosphatases"/>
    <property type="match status" value="1"/>
</dbReference>
<dbReference type="PROSITE" id="PS50847">
    <property type="entry name" value="GRAM_POS_ANCHORING"/>
    <property type="match status" value="1"/>
</dbReference>
<feature type="region of interest" description="Disordered" evidence="5">
    <location>
        <begin position="438"/>
        <end position="463"/>
    </location>
</feature>
<dbReference type="InterPro" id="IPR011045">
    <property type="entry name" value="N2O_reductase_N"/>
</dbReference>
<feature type="chain" id="PRO_5038838127" evidence="7">
    <location>
        <begin position="31"/>
        <end position="1246"/>
    </location>
</feature>
<dbReference type="eggNOG" id="COG3391">
    <property type="taxonomic scope" value="Bacteria"/>
</dbReference>
<gene>
    <name evidence="9" type="ORF">BW34_00790</name>
</gene>
<dbReference type="RefSeq" id="WP_081416931.1">
    <property type="nucleotide sequence ID" value="NZ_JFYO01000002.1"/>
</dbReference>
<proteinExistence type="predicted"/>
<dbReference type="AlphaFoldDB" id="A0A031FXI0"/>
<dbReference type="Pfam" id="PF22494">
    <property type="entry name" value="choice_anch_I"/>
    <property type="match status" value="1"/>
</dbReference>
<dbReference type="NCBIfam" id="NF038117">
    <property type="entry name" value="choice_anch_I"/>
    <property type="match status" value="1"/>
</dbReference>
<protein>
    <submittedName>
        <fullName evidence="9">LPXTG-motif cell wall anchor domain protein</fullName>
    </submittedName>
</protein>
<keyword evidence="6" id="KW-0812">Transmembrane</keyword>
<name>A0A031FXI0_9MICO</name>
<dbReference type="InterPro" id="IPR029052">
    <property type="entry name" value="Metallo-depent_PP-like"/>
</dbReference>
<dbReference type="InterPro" id="IPR008334">
    <property type="entry name" value="5'-Nucleotdase_C"/>
</dbReference>
<accession>A0A031FXI0</accession>